<protein>
    <recommendedName>
        <fullName evidence="4">DUF4352 domain-containing protein</fullName>
    </recommendedName>
</protein>
<reference evidence="3" key="1">
    <citation type="submission" date="2016-03" db="EMBL/GenBank/DDBJ databases">
        <authorList>
            <person name="Ploux O."/>
        </authorList>
    </citation>
    <scope>NUCLEOTIDE SEQUENCE</scope>
    <source>
        <strain evidence="3">UC1</strain>
    </source>
</reference>
<evidence type="ECO:0008006" key="4">
    <source>
        <dbReference type="Google" id="ProtNLM"/>
    </source>
</evidence>
<feature type="transmembrane region" description="Helical" evidence="2">
    <location>
        <begin position="34"/>
        <end position="54"/>
    </location>
</feature>
<keyword evidence="2" id="KW-0472">Membrane</keyword>
<feature type="compositionally biased region" description="Pro residues" evidence="1">
    <location>
        <begin position="86"/>
        <end position="96"/>
    </location>
</feature>
<evidence type="ECO:0000256" key="2">
    <source>
        <dbReference type="SAM" id="Phobius"/>
    </source>
</evidence>
<dbReference type="AlphaFoldDB" id="A0A1Y5NXY2"/>
<organism evidence="3">
    <name type="scientific">uncultured Microbacterium sp</name>
    <dbReference type="NCBI Taxonomy" id="191216"/>
    <lineage>
        <taxon>Bacteria</taxon>
        <taxon>Bacillati</taxon>
        <taxon>Actinomycetota</taxon>
        <taxon>Actinomycetes</taxon>
        <taxon>Micrococcales</taxon>
        <taxon>Microbacteriaceae</taxon>
        <taxon>Microbacterium</taxon>
        <taxon>environmental samples</taxon>
    </lineage>
</organism>
<feature type="compositionally biased region" description="Low complexity" evidence="1">
    <location>
        <begin position="56"/>
        <end position="85"/>
    </location>
</feature>
<evidence type="ECO:0000256" key="1">
    <source>
        <dbReference type="SAM" id="MobiDB-lite"/>
    </source>
</evidence>
<dbReference type="EMBL" id="FLQR01000002">
    <property type="protein sequence ID" value="SBS71215.1"/>
    <property type="molecule type" value="Genomic_DNA"/>
</dbReference>
<name>A0A1Y5NXY2_9MICO</name>
<accession>A0A1Y5NXY2</accession>
<sequence length="243" mass="24336">MSNAYDGVVPQSGGDEGDMVESVEGAGATRHARWVWLSVGAAVVVAGVVTISVISGSASPSAGPTTTPPSASASPGPAESGTAPPSGSPSPNPTPTPTESSTDEPEAQPTPRPTKPPVDIDATATVEAGLTVSLTSIQPFDGTVTVPGEEAGPALLVTVEAVNGSSRGIDTPAVIVNVYYGADARPAGILTRPRTDFPPTLKAGATETGKFAFTVPRDQRGSIRVEVDLSVGSPVVLFEGKAP</sequence>
<proteinExistence type="predicted"/>
<keyword evidence="2" id="KW-1133">Transmembrane helix</keyword>
<feature type="region of interest" description="Disordered" evidence="1">
    <location>
        <begin position="1"/>
        <end position="20"/>
    </location>
</feature>
<feature type="region of interest" description="Disordered" evidence="1">
    <location>
        <begin position="56"/>
        <end position="120"/>
    </location>
</feature>
<gene>
    <name evidence="3" type="ORF">MIPYR_100056</name>
</gene>
<evidence type="ECO:0000313" key="3">
    <source>
        <dbReference type="EMBL" id="SBS71215.1"/>
    </source>
</evidence>
<keyword evidence="2" id="KW-0812">Transmembrane</keyword>